<evidence type="ECO:0000313" key="2">
    <source>
        <dbReference type="Proteomes" id="UP000594638"/>
    </source>
</evidence>
<comment type="caution">
    <text evidence="1">The sequence shown here is derived from an EMBL/GenBank/DDBJ whole genome shotgun (WGS) entry which is preliminary data.</text>
</comment>
<accession>A0A8S0UG40</accession>
<evidence type="ECO:0000313" key="1">
    <source>
        <dbReference type="EMBL" id="CAA3015607.1"/>
    </source>
</evidence>
<dbReference type="SUPFAM" id="SSF117396">
    <property type="entry name" value="TM1631-like"/>
    <property type="match status" value="1"/>
</dbReference>
<dbReference type="Proteomes" id="UP000594638">
    <property type="component" value="Unassembled WGS sequence"/>
</dbReference>
<dbReference type="InterPro" id="IPR036520">
    <property type="entry name" value="UPF0759_sf"/>
</dbReference>
<gene>
    <name evidence="1" type="ORF">OLEA9_A118696</name>
</gene>
<dbReference type="AlphaFoldDB" id="A0A8S0UG40"/>
<name>A0A8S0UG40_OLEEU</name>
<reference evidence="1 2" key="1">
    <citation type="submission" date="2019-12" db="EMBL/GenBank/DDBJ databases">
        <authorList>
            <person name="Alioto T."/>
            <person name="Alioto T."/>
            <person name="Gomez Garrido J."/>
        </authorList>
    </citation>
    <scope>NUCLEOTIDE SEQUENCE [LARGE SCALE GENOMIC DNA]</scope>
</reference>
<protein>
    <submittedName>
        <fullName evidence="1">Uncharacterized protein</fullName>
    </submittedName>
</protein>
<proteinExistence type="predicted"/>
<dbReference type="Gramene" id="OE9A118696T1">
    <property type="protein sequence ID" value="OE9A118696C1"/>
    <property type="gene ID" value="OE9A118696"/>
</dbReference>
<organism evidence="1 2">
    <name type="scientific">Olea europaea subsp. europaea</name>
    <dbReference type="NCBI Taxonomy" id="158383"/>
    <lineage>
        <taxon>Eukaryota</taxon>
        <taxon>Viridiplantae</taxon>
        <taxon>Streptophyta</taxon>
        <taxon>Embryophyta</taxon>
        <taxon>Tracheophyta</taxon>
        <taxon>Spermatophyta</taxon>
        <taxon>Magnoliopsida</taxon>
        <taxon>eudicotyledons</taxon>
        <taxon>Gunneridae</taxon>
        <taxon>Pentapetalae</taxon>
        <taxon>asterids</taxon>
        <taxon>lamiids</taxon>
        <taxon>Lamiales</taxon>
        <taxon>Oleaceae</taxon>
        <taxon>Oleeae</taxon>
        <taxon>Olea</taxon>
    </lineage>
</organism>
<sequence>MSGMRLGHGSDVAWFLGISRTRCAGHIQDAVRTHLDFHVILGNFFDPVCMQSSGRVGADVGMRPDFQAFLSISGTPCASDVRDSSWARQRRGLIFRQFWAVSWIRCTGHDQDVAGTHPDFQVMSGTHPGTTRTVPDFQDAAWKQPNFHVFLGSFWDTVCRPRPRRCRDAA</sequence>
<keyword evidence="2" id="KW-1185">Reference proteome</keyword>
<dbReference type="EMBL" id="CACTIH010007560">
    <property type="protein sequence ID" value="CAA3015607.1"/>
    <property type="molecule type" value="Genomic_DNA"/>
</dbReference>